<dbReference type="PANTHER" id="PTHR10963">
    <property type="entry name" value="GLYCOSYL HYDROLASE-RELATED"/>
    <property type="match status" value="1"/>
</dbReference>
<proteinExistence type="predicted"/>
<reference evidence="4 5" key="1">
    <citation type="submission" date="2019-01" db="EMBL/GenBank/DDBJ databases">
        <title>Intercellular communication is required for trap formation in the nematode-trapping fungus Duddingtonia flagrans.</title>
        <authorList>
            <person name="Youssar L."/>
            <person name="Wernet V."/>
            <person name="Hensel N."/>
            <person name="Hildebrandt H.-G."/>
            <person name="Fischer R."/>
        </authorList>
    </citation>
    <scope>NUCLEOTIDE SEQUENCE [LARGE SCALE GENOMIC DNA]</scope>
    <source>
        <strain evidence="4 5">CBS H-5679</strain>
    </source>
</reference>
<feature type="region of interest" description="Disordered" evidence="1">
    <location>
        <begin position="245"/>
        <end position="264"/>
    </location>
</feature>
<dbReference type="InterPro" id="IPR050546">
    <property type="entry name" value="Glycosyl_Hydrlase_16"/>
</dbReference>
<dbReference type="InterPro" id="IPR013320">
    <property type="entry name" value="ConA-like_dom_sf"/>
</dbReference>
<name>A0A437AFM6_ARTFL</name>
<evidence type="ECO:0000313" key="5">
    <source>
        <dbReference type="Proteomes" id="UP000283090"/>
    </source>
</evidence>
<dbReference type="AlphaFoldDB" id="A0A437AFM6"/>
<gene>
    <name evidence="4" type="ORF">DFL_000918</name>
</gene>
<keyword evidence="2" id="KW-1133">Transmembrane helix</keyword>
<dbReference type="GO" id="GO:0004553">
    <property type="term" value="F:hydrolase activity, hydrolyzing O-glycosyl compounds"/>
    <property type="evidence" value="ECO:0007669"/>
    <property type="project" value="InterPro"/>
</dbReference>
<evidence type="ECO:0000256" key="1">
    <source>
        <dbReference type="SAM" id="MobiDB-lite"/>
    </source>
</evidence>
<dbReference type="EMBL" id="SAEB01000001">
    <property type="protein sequence ID" value="RVD89932.1"/>
    <property type="molecule type" value="Genomic_DNA"/>
</dbReference>
<keyword evidence="2" id="KW-0472">Membrane</keyword>
<evidence type="ECO:0000259" key="3">
    <source>
        <dbReference type="PROSITE" id="PS51762"/>
    </source>
</evidence>
<dbReference type="PANTHER" id="PTHR10963:SF42">
    <property type="entry name" value="PUTATIVE (AFU_ORTHOLOGUE AFUA_5G02280)-RELATED"/>
    <property type="match status" value="1"/>
</dbReference>
<keyword evidence="5" id="KW-1185">Reference proteome</keyword>
<dbReference type="Proteomes" id="UP000283090">
    <property type="component" value="Unassembled WGS sequence"/>
</dbReference>
<organism evidence="4 5">
    <name type="scientific">Arthrobotrys flagrans</name>
    <name type="common">Nematode-trapping fungus</name>
    <name type="synonym">Trichothecium flagrans</name>
    <dbReference type="NCBI Taxonomy" id="97331"/>
    <lineage>
        <taxon>Eukaryota</taxon>
        <taxon>Fungi</taxon>
        <taxon>Dikarya</taxon>
        <taxon>Ascomycota</taxon>
        <taxon>Pezizomycotina</taxon>
        <taxon>Orbiliomycetes</taxon>
        <taxon>Orbiliales</taxon>
        <taxon>Orbiliaceae</taxon>
        <taxon>Arthrobotrys</taxon>
    </lineage>
</organism>
<accession>A0A437AFM6</accession>
<dbReference type="Gene3D" id="2.60.120.200">
    <property type="match status" value="1"/>
</dbReference>
<feature type="transmembrane region" description="Helical" evidence="2">
    <location>
        <begin position="6"/>
        <end position="28"/>
    </location>
</feature>
<sequence>MSVDFGPAGALLGAGIIVTAIVIPLRVLKTNRYPSYSRLEYSLVETYSGEDFFDSSGYGNGTEATDGFTNYVTKEGAKWSNLTYATSNQAIIRVLPKDDTGTAGRPTVKILSRQRYTHGLFIFDIGHVPYGCGTWPAIWMSDTEPDIWSKHGEIDIIEAVNQGNKGAQFTLHTTDGCEMGVKRKQTGKALSNNCLNSTNYNMGCAVRGTPASYGEKLNGNKGGVYAVEWRTAGIRMWLFPRDQTPPNIELGKPEPSEWGTATADFPPRNVISIRTSRITG</sequence>
<comment type="caution">
    <text evidence="4">The sequence shown here is derived from an EMBL/GenBank/DDBJ whole genome shotgun (WGS) entry which is preliminary data.</text>
</comment>
<dbReference type="VEuPathDB" id="FungiDB:DFL_000918"/>
<dbReference type="Pfam" id="PF26113">
    <property type="entry name" value="GH16_XgeA"/>
    <property type="match status" value="1"/>
</dbReference>
<feature type="domain" description="GH16" evidence="3">
    <location>
        <begin position="34"/>
        <end position="280"/>
    </location>
</feature>
<dbReference type="GO" id="GO:0009251">
    <property type="term" value="P:glucan catabolic process"/>
    <property type="evidence" value="ECO:0007669"/>
    <property type="project" value="TreeGrafter"/>
</dbReference>
<evidence type="ECO:0000256" key="2">
    <source>
        <dbReference type="SAM" id="Phobius"/>
    </source>
</evidence>
<evidence type="ECO:0000313" key="4">
    <source>
        <dbReference type="EMBL" id="RVD89932.1"/>
    </source>
</evidence>
<keyword evidence="2" id="KW-0812">Transmembrane</keyword>
<dbReference type="GeneID" id="93583229"/>
<dbReference type="InterPro" id="IPR000757">
    <property type="entry name" value="Beta-glucanase-like"/>
</dbReference>
<dbReference type="SUPFAM" id="SSF49899">
    <property type="entry name" value="Concanavalin A-like lectins/glucanases"/>
    <property type="match status" value="1"/>
</dbReference>
<dbReference type="RefSeq" id="XP_067495476.1">
    <property type="nucleotide sequence ID" value="XM_067639027.1"/>
</dbReference>
<protein>
    <recommendedName>
        <fullName evidence="3">GH16 domain-containing protein</fullName>
    </recommendedName>
</protein>
<dbReference type="PROSITE" id="PS51762">
    <property type="entry name" value="GH16_2"/>
    <property type="match status" value="1"/>
</dbReference>
<dbReference type="STRING" id="97331.A0A437AFM6"/>
<dbReference type="OrthoDB" id="192832at2759"/>